<dbReference type="GeneID" id="108678264"/>
<reference evidence="5" key="1">
    <citation type="submission" date="2014-08" db="EMBL/GenBank/DDBJ databases">
        <authorList>
            <person name="Murali S."/>
            <person name="Richards S."/>
            <person name="Bandaranaike D."/>
            <person name="Bellair M."/>
            <person name="Blankenburg K."/>
            <person name="Chao H."/>
            <person name="Dinh H."/>
            <person name="Doddapaneni H."/>
            <person name="Dugan-Rocha S."/>
            <person name="Elkadiri S."/>
            <person name="Gnanaolivu R."/>
            <person name="Hughes D."/>
            <person name="Lee S."/>
            <person name="Li M."/>
            <person name="Ming W."/>
            <person name="Munidasa M."/>
            <person name="Muniz J."/>
            <person name="Nguyen L."/>
            <person name="Osuji N."/>
            <person name="Pu L.-L."/>
            <person name="Puazo M."/>
            <person name="Skinner E."/>
            <person name="Qu C."/>
            <person name="Quiroz J."/>
            <person name="Raj R."/>
            <person name="Weissenberger G."/>
            <person name="Xin Y."/>
            <person name="Zou X."/>
            <person name="Han Y."/>
            <person name="Worley K."/>
            <person name="Muzny D."/>
            <person name="Gibbs R."/>
        </authorList>
    </citation>
    <scope>NUCLEOTIDE SEQUENCE</scope>
    <source>
        <strain evidence="5">HAZT.00-mixed</strain>
        <tissue evidence="5">Whole organism</tissue>
    </source>
</reference>
<dbReference type="PANTHER" id="PTHR12236:SF79">
    <property type="entry name" value="CUTICULAR PROTEIN 50CB-RELATED"/>
    <property type="match status" value="1"/>
</dbReference>
<sequence length="237" mass="26526">MIKFEVLVLAAVVTGVFADRPSLLPPSRVRSSPSILLPVSTVSDPTVPVSTVPISTVPAPTFPRPREGFVVQRDDSDERNLVAGLPNSAQTRSTSRFQLQSSPLPSRFQPSLDDDDDVFSSYEDEDVKYDLSWDVSVEDNHVARQENRHGDVTRGSYSFQLPDGRRQVVTYYVDGPSGYVAKVHYEPAVRQPQPVARHSQPVTRHSQPVIRHSQPVTRFSQPVTHHSHESLEDNFNF</sequence>
<evidence type="ECO:0000256" key="3">
    <source>
        <dbReference type="SAM" id="MobiDB-lite"/>
    </source>
</evidence>
<dbReference type="AlphaFoldDB" id="A0A6A0H2T1"/>
<reference evidence="5" key="3">
    <citation type="submission" date="2019-06" db="EMBL/GenBank/DDBJ databases">
        <authorList>
            <person name="Poynton C."/>
            <person name="Hasenbein S."/>
            <person name="Benoit J.B."/>
            <person name="Sepulveda M.S."/>
            <person name="Poelchau M.F."/>
            <person name="Murali S.C."/>
            <person name="Chen S."/>
            <person name="Glastad K.M."/>
            <person name="Werren J.H."/>
            <person name="Vineis J.H."/>
            <person name="Bowen J.L."/>
            <person name="Friedrich M."/>
            <person name="Jones J."/>
            <person name="Robertson H.M."/>
            <person name="Feyereisen R."/>
            <person name="Mechler-Hickson A."/>
            <person name="Mathers N."/>
            <person name="Lee C.E."/>
            <person name="Colbourne J.K."/>
            <person name="Biales A."/>
            <person name="Johnston J.S."/>
            <person name="Wellborn G.A."/>
            <person name="Rosendale A.J."/>
            <person name="Cridge A.G."/>
            <person name="Munoz-Torres M.C."/>
            <person name="Bain P.A."/>
            <person name="Manny A.R."/>
            <person name="Major K.M."/>
            <person name="Lambert F.N."/>
            <person name="Vulpe C.D."/>
            <person name="Tuck P."/>
            <person name="Blalock B.J."/>
            <person name="Lin Y.-Y."/>
            <person name="Smith M.E."/>
            <person name="Ochoa-Acuna H."/>
            <person name="Chen M.-J.M."/>
            <person name="Childers C.P."/>
            <person name="Qu J."/>
            <person name="Dugan S."/>
            <person name="Lee S.L."/>
            <person name="Chao H."/>
            <person name="Dinh H."/>
            <person name="Han Y."/>
            <person name="Doddapaneni H."/>
            <person name="Worley K.C."/>
            <person name="Muzny D.M."/>
            <person name="Gibbs R.A."/>
            <person name="Richards S."/>
        </authorList>
    </citation>
    <scope>NUCLEOTIDE SEQUENCE</scope>
    <source>
        <strain evidence="5">HAZT.00-mixed</strain>
        <tissue evidence="5">Whole organism</tissue>
    </source>
</reference>
<dbReference type="GO" id="GO:0031012">
    <property type="term" value="C:extracellular matrix"/>
    <property type="evidence" value="ECO:0007669"/>
    <property type="project" value="TreeGrafter"/>
</dbReference>
<dbReference type="GO" id="GO:0042302">
    <property type="term" value="F:structural constituent of cuticle"/>
    <property type="evidence" value="ECO:0007669"/>
    <property type="project" value="UniProtKB-UniRule"/>
</dbReference>
<evidence type="ECO:0000313" key="7">
    <source>
        <dbReference type="RefSeq" id="XP_018022124.1"/>
    </source>
</evidence>
<evidence type="ECO:0000313" key="5">
    <source>
        <dbReference type="EMBL" id="KAA0196778.1"/>
    </source>
</evidence>
<dbReference type="OrthoDB" id="6427684at2759"/>
<dbReference type="InterPro" id="IPR051217">
    <property type="entry name" value="Insect_Cuticle_Struc_Prot"/>
</dbReference>
<dbReference type="PANTHER" id="PTHR12236">
    <property type="entry name" value="STRUCTURAL CONTITUENT OF CUTICLE"/>
    <property type="match status" value="1"/>
</dbReference>
<dbReference type="InterPro" id="IPR000618">
    <property type="entry name" value="Insect_cuticle"/>
</dbReference>
<dbReference type="Pfam" id="PF00379">
    <property type="entry name" value="Chitin_bind_4"/>
    <property type="match status" value="1"/>
</dbReference>
<evidence type="ECO:0000256" key="1">
    <source>
        <dbReference type="ARBA" id="ARBA00022460"/>
    </source>
</evidence>
<feature type="chain" id="PRO_5044628565" evidence="4">
    <location>
        <begin position="19"/>
        <end position="237"/>
    </location>
</feature>
<dbReference type="RefSeq" id="XP_018022124.1">
    <property type="nucleotide sequence ID" value="XM_018166635.2"/>
</dbReference>
<protein>
    <submittedName>
        <fullName evidence="5">Cuticle Protein CPR RR Uncl</fullName>
    </submittedName>
    <submittedName>
        <fullName evidence="7">Uncharacterized protein LOC108678264</fullName>
    </submittedName>
</protein>
<name>A0A6A0H2T1_HYAAZ</name>
<dbReference type="Proteomes" id="UP000711488">
    <property type="component" value="Unassembled WGS sequence"/>
</dbReference>
<accession>A0A6A0H2T1</accession>
<dbReference type="Proteomes" id="UP000694843">
    <property type="component" value="Unplaced"/>
</dbReference>
<feature type="compositionally biased region" description="Polar residues" evidence="3">
    <location>
        <begin position="87"/>
        <end position="104"/>
    </location>
</feature>
<evidence type="ECO:0000313" key="6">
    <source>
        <dbReference type="Proteomes" id="UP000694843"/>
    </source>
</evidence>
<dbReference type="EMBL" id="JQDR03008712">
    <property type="protein sequence ID" value="KAA0196778.1"/>
    <property type="molecule type" value="Genomic_DNA"/>
</dbReference>
<proteinExistence type="predicted"/>
<keyword evidence="4" id="KW-0732">Signal</keyword>
<reference evidence="7" key="4">
    <citation type="submission" date="2025-04" db="UniProtKB">
        <authorList>
            <consortium name="RefSeq"/>
        </authorList>
    </citation>
    <scope>IDENTIFICATION</scope>
    <source>
        <tissue evidence="7">Whole organism</tissue>
    </source>
</reference>
<evidence type="ECO:0000256" key="2">
    <source>
        <dbReference type="PROSITE-ProRule" id="PRU00497"/>
    </source>
</evidence>
<evidence type="ECO:0000256" key="4">
    <source>
        <dbReference type="SAM" id="SignalP"/>
    </source>
</evidence>
<gene>
    <name evidence="7" type="primary">LOC108678264</name>
    <name evidence="5" type="ORF">HAZT_HAZT009749</name>
</gene>
<keyword evidence="1 2" id="KW-0193">Cuticle</keyword>
<organism evidence="5">
    <name type="scientific">Hyalella azteca</name>
    <name type="common">Amphipod</name>
    <dbReference type="NCBI Taxonomy" id="294128"/>
    <lineage>
        <taxon>Eukaryota</taxon>
        <taxon>Metazoa</taxon>
        <taxon>Ecdysozoa</taxon>
        <taxon>Arthropoda</taxon>
        <taxon>Crustacea</taxon>
        <taxon>Multicrustacea</taxon>
        <taxon>Malacostraca</taxon>
        <taxon>Eumalacostraca</taxon>
        <taxon>Peracarida</taxon>
        <taxon>Amphipoda</taxon>
        <taxon>Senticaudata</taxon>
        <taxon>Talitrida</taxon>
        <taxon>Talitroidea</taxon>
        <taxon>Hyalellidae</taxon>
        <taxon>Hyalella</taxon>
    </lineage>
</organism>
<feature type="region of interest" description="Disordered" evidence="3">
    <location>
        <begin position="83"/>
        <end position="114"/>
    </location>
</feature>
<reference evidence="5" key="2">
    <citation type="journal article" date="2018" name="Environ. Sci. Technol.">
        <title>The Toxicogenome of Hyalella azteca: A Model for Sediment Ecotoxicology and Evolutionary Toxicology.</title>
        <authorList>
            <person name="Poynton H.C."/>
            <person name="Hasenbein S."/>
            <person name="Benoit J.B."/>
            <person name="Sepulveda M.S."/>
            <person name="Poelchau M.F."/>
            <person name="Hughes D.S.T."/>
            <person name="Murali S.C."/>
            <person name="Chen S."/>
            <person name="Glastad K.M."/>
            <person name="Goodisman M.A.D."/>
            <person name="Werren J.H."/>
            <person name="Vineis J.H."/>
            <person name="Bowen J.L."/>
            <person name="Friedrich M."/>
            <person name="Jones J."/>
            <person name="Robertson H.M."/>
            <person name="Feyereisen R."/>
            <person name="Mechler-Hickson A."/>
            <person name="Mathers N."/>
            <person name="Lee C.E."/>
            <person name="Colbourne J.K."/>
            <person name="Biales A."/>
            <person name="Johnston J.S."/>
            <person name="Wellborn G.A."/>
            <person name="Rosendale A.J."/>
            <person name="Cridge A.G."/>
            <person name="Munoz-Torres M.C."/>
            <person name="Bain P.A."/>
            <person name="Manny A.R."/>
            <person name="Major K.M."/>
            <person name="Lambert F.N."/>
            <person name="Vulpe C.D."/>
            <person name="Tuck P."/>
            <person name="Blalock B.J."/>
            <person name="Lin Y.Y."/>
            <person name="Smith M.E."/>
            <person name="Ochoa-Acuna H."/>
            <person name="Chen M.M."/>
            <person name="Childers C.P."/>
            <person name="Qu J."/>
            <person name="Dugan S."/>
            <person name="Lee S.L."/>
            <person name="Chao H."/>
            <person name="Dinh H."/>
            <person name="Han Y."/>
            <person name="Doddapaneni H."/>
            <person name="Worley K.C."/>
            <person name="Muzny D.M."/>
            <person name="Gibbs R.A."/>
            <person name="Richards S."/>
        </authorList>
    </citation>
    <scope>NUCLEOTIDE SEQUENCE</scope>
    <source>
        <strain evidence="5">HAZT.00-mixed</strain>
        <tissue evidence="5">Whole organism</tissue>
    </source>
</reference>
<dbReference type="PROSITE" id="PS51155">
    <property type="entry name" value="CHIT_BIND_RR_2"/>
    <property type="match status" value="1"/>
</dbReference>
<keyword evidence="6" id="KW-1185">Reference proteome</keyword>
<dbReference type="GO" id="GO:0005615">
    <property type="term" value="C:extracellular space"/>
    <property type="evidence" value="ECO:0007669"/>
    <property type="project" value="TreeGrafter"/>
</dbReference>
<dbReference type="KEGG" id="hazt:108678264"/>
<feature type="signal peptide" evidence="4">
    <location>
        <begin position="1"/>
        <end position="18"/>
    </location>
</feature>